<protein>
    <submittedName>
        <fullName evidence="1">Uncharacterized protein</fullName>
    </submittedName>
</protein>
<proteinExistence type="predicted"/>
<evidence type="ECO:0000313" key="2">
    <source>
        <dbReference type="Proteomes" id="UP001552594"/>
    </source>
</evidence>
<keyword evidence="2" id="KW-1185">Reference proteome</keyword>
<dbReference type="RefSeq" id="WP_109279639.1">
    <property type="nucleotide sequence ID" value="NZ_JBFAUK010000005.1"/>
</dbReference>
<dbReference type="Gene3D" id="2.40.128.480">
    <property type="entry name" value="Rhodococcus equi virulence-associated protein"/>
    <property type="match status" value="1"/>
</dbReference>
<name>A0ABV3JUJ9_STRON</name>
<organism evidence="1 2">
    <name type="scientific">Streptomyces orinoci</name>
    <name type="common">Streptoverticillium orinoci</name>
    <dbReference type="NCBI Taxonomy" id="67339"/>
    <lineage>
        <taxon>Bacteria</taxon>
        <taxon>Bacillati</taxon>
        <taxon>Actinomycetota</taxon>
        <taxon>Actinomycetes</taxon>
        <taxon>Kitasatosporales</taxon>
        <taxon>Streptomycetaceae</taxon>
        <taxon>Streptomyces</taxon>
    </lineage>
</organism>
<dbReference type="InterPro" id="IPR038625">
    <property type="entry name" value="R_equi_Vir_sf"/>
</dbReference>
<dbReference type="EMBL" id="JBFAUK010000005">
    <property type="protein sequence ID" value="MEV5506561.1"/>
    <property type="molecule type" value="Genomic_DNA"/>
</dbReference>
<reference evidence="1 2" key="1">
    <citation type="submission" date="2024-06" db="EMBL/GenBank/DDBJ databases">
        <title>The Natural Products Discovery Center: Release of the First 8490 Sequenced Strains for Exploring Actinobacteria Biosynthetic Diversity.</title>
        <authorList>
            <person name="Kalkreuter E."/>
            <person name="Kautsar S.A."/>
            <person name="Yang D."/>
            <person name="Bader C.D."/>
            <person name="Teijaro C.N."/>
            <person name="Fluegel L."/>
            <person name="Davis C.M."/>
            <person name="Simpson J.R."/>
            <person name="Lauterbach L."/>
            <person name="Steele A.D."/>
            <person name="Gui C."/>
            <person name="Meng S."/>
            <person name="Li G."/>
            <person name="Viehrig K."/>
            <person name="Ye F."/>
            <person name="Su P."/>
            <person name="Kiefer A.F."/>
            <person name="Nichols A."/>
            <person name="Cepeda A.J."/>
            <person name="Yan W."/>
            <person name="Fan B."/>
            <person name="Jiang Y."/>
            <person name="Adhikari A."/>
            <person name="Zheng C.-J."/>
            <person name="Schuster L."/>
            <person name="Cowan T.M."/>
            <person name="Smanski M.J."/>
            <person name="Chevrette M.G."/>
            <person name="De Carvalho L.P.S."/>
            <person name="Shen B."/>
        </authorList>
    </citation>
    <scope>NUCLEOTIDE SEQUENCE [LARGE SCALE GENOMIC DNA]</scope>
    <source>
        <strain evidence="1 2">NPDC052347</strain>
    </source>
</reference>
<gene>
    <name evidence="1" type="ORF">AB0L16_08775</name>
</gene>
<sequence>MLQPVSQIKPEQLADHYANLARVQFDLHNARGRLDFGDAGEASEPQVAPAATLSEASAPVRYDAHSSVFGFLGFAVVTKISSSPAISMHCGGGGLIAGGGDSWGSVWLNYPPEVLLGWKLRFEANMATAAVNINWWGMSGEYVGSYAGGGLSSGLGAAGGKGDVEGG</sequence>
<comment type="caution">
    <text evidence="1">The sequence shown here is derived from an EMBL/GenBank/DDBJ whole genome shotgun (WGS) entry which is preliminary data.</text>
</comment>
<evidence type="ECO:0000313" key="1">
    <source>
        <dbReference type="EMBL" id="MEV5506561.1"/>
    </source>
</evidence>
<accession>A0ABV3JUJ9</accession>
<dbReference type="Proteomes" id="UP001552594">
    <property type="component" value="Unassembled WGS sequence"/>
</dbReference>